<dbReference type="PANTHER" id="PTHR43736">
    <property type="entry name" value="ADP-RIBOSE PYROPHOSPHATASE"/>
    <property type="match status" value="1"/>
</dbReference>
<evidence type="ECO:0000313" key="4">
    <source>
        <dbReference type="EMBL" id="HFK96058.1"/>
    </source>
</evidence>
<dbReference type="CDD" id="cd18873">
    <property type="entry name" value="NUDIX_NadM_like"/>
    <property type="match status" value="1"/>
</dbReference>
<dbReference type="PROSITE" id="PS51462">
    <property type="entry name" value="NUDIX"/>
    <property type="match status" value="1"/>
</dbReference>
<name>A0A831ZXW7_9BACT</name>
<comment type="caution">
    <text evidence="4">The sequence shown here is derived from an EMBL/GenBank/DDBJ whole genome shotgun (WGS) entry which is preliminary data.</text>
</comment>
<dbReference type="EMBL" id="DSTK01000009">
    <property type="protein sequence ID" value="HFK96058.1"/>
    <property type="molecule type" value="Genomic_DNA"/>
</dbReference>
<dbReference type="GO" id="GO:0016787">
    <property type="term" value="F:hydrolase activity"/>
    <property type="evidence" value="ECO:0007669"/>
    <property type="project" value="UniProtKB-KW"/>
</dbReference>
<dbReference type="InterPro" id="IPR020084">
    <property type="entry name" value="NUDIX_hydrolase_CS"/>
</dbReference>
<sequence length="141" mass="15813">MALQRNPALTVDIIIHPVQEPASVILIQRRHPPLGWALPGGFVDYGESLEQAARREAKEETGLDLTDVRQFRAYSDPARDPRQHTVTVVFSAQGTGRAHAADDARDLQVFPLNALPENMAFDHHRILKDYVRWSLEGILPS</sequence>
<dbReference type="Gene3D" id="3.90.79.10">
    <property type="entry name" value="Nucleoside Triphosphate Pyrophosphohydrolase"/>
    <property type="match status" value="1"/>
</dbReference>
<dbReference type="InterPro" id="IPR000086">
    <property type="entry name" value="NUDIX_hydrolase_dom"/>
</dbReference>
<dbReference type="PROSITE" id="PS00893">
    <property type="entry name" value="NUDIX_BOX"/>
    <property type="match status" value="1"/>
</dbReference>
<proteinExistence type="inferred from homology"/>
<dbReference type="SUPFAM" id="SSF55811">
    <property type="entry name" value="Nudix"/>
    <property type="match status" value="1"/>
</dbReference>
<dbReference type="InterPro" id="IPR015797">
    <property type="entry name" value="NUDIX_hydrolase-like_dom_sf"/>
</dbReference>
<dbReference type="Pfam" id="PF00293">
    <property type="entry name" value="NUDIX"/>
    <property type="match status" value="1"/>
</dbReference>
<reference evidence="4" key="1">
    <citation type="journal article" date="2020" name="mSystems">
        <title>Genome- and Community-Level Interaction Insights into Carbon Utilization and Element Cycling Functions of Hydrothermarchaeota in Hydrothermal Sediment.</title>
        <authorList>
            <person name="Zhou Z."/>
            <person name="Liu Y."/>
            <person name="Xu W."/>
            <person name="Pan J."/>
            <person name="Luo Z.H."/>
            <person name="Li M."/>
        </authorList>
    </citation>
    <scope>NUCLEOTIDE SEQUENCE [LARGE SCALE GENOMIC DNA]</scope>
    <source>
        <strain evidence="4">SpSt-456</strain>
    </source>
</reference>
<dbReference type="InterPro" id="IPR020476">
    <property type="entry name" value="Nudix_hydrolase"/>
</dbReference>
<organism evidence="4">
    <name type="scientific">Desulfacinum infernum</name>
    <dbReference type="NCBI Taxonomy" id="35837"/>
    <lineage>
        <taxon>Bacteria</taxon>
        <taxon>Pseudomonadati</taxon>
        <taxon>Thermodesulfobacteriota</taxon>
        <taxon>Syntrophobacteria</taxon>
        <taxon>Syntrophobacterales</taxon>
        <taxon>Syntrophobacteraceae</taxon>
        <taxon>Desulfacinum</taxon>
    </lineage>
</organism>
<dbReference type="PANTHER" id="PTHR43736:SF1">
    <property type="entry name" value="DIHYDRONEOPTERIN TRIPHOSPHATE DIPHOSPHATASE"/>
    <property type="match status" value="1"/>
</dbReference>
<comment type="similarity">
    <text evidence="2">Belongs to the Nudix hydrolase family.</text>
</comment>
<protein>
    <submittedName>
        <fullName evidence="4">NUDIX hydrolase</fullName>
    </submittedName>
</protein>
<evidence type="ECO:0000256" key="1">
    <source>
        <dbReference type="ARBA" id="ARBA00022801"/>
    </source>
</evidence>
<feature type="domain" description="Nudix hydrolase" evidence="3">
    <location>
        <begin position="4"/>
        <end position="135"/>
    </location>
</feature>
<dbReference type="PRINTS" id="PR00502">
    <property type="entry name" value="NUDIXFAMILY"/>
</dbReference>
<evidence type="ECO:0000256" key="2">
    <source>
        <dbReference type="RuleBase" id="RU003476"/>
    </source>
</evidence>
<evidence type="ECO:0000259" key="3">
    <source>
        <dbReference type="PROSITE" id="PS51462"/>
    </source>
</evidence>
<gene>
    <name evidence="4" type="ORF">ENS06_01885</name>
</gene>
<accession>A0A831ZXW7</accession>
<dbReference type="AlphaFoldDB" id="A0A831ZXW7"/>
<keyword evidence="1 2" id="KW-0378">Hydrolase</keyword>